<keyword evidence="1" id="KW-0472">Membrane</keyword>
<dbReference type="EMBL" id="MLJW01002123">
    <property type="protein sequence ID" value="OIQ75581.1"/>
    <property type="molecule type" value="Genomic_DNA"/>
</dbReference>
<gene>
    <name evidence="2" type="ORF">GALL_427520</name>
</gene>
<feature type="transmembrane region" description="Helical" evidence="1">
    <location>
        <begin position="37"/>
        <end position="56"/>
    </location>
</feature>
<evidence type="ECO:0000256" key="1">
    <source>
        <dbReference type="SAM" id="Phobius"/>
    </source>
</evidence>
<keyword evidence="1" id="KW-1133">Transmembrane helix</keyword>
<accession>A0A1J5QHW6</accession>
<feature type="transmembrane region" description="Helical" evidence="1">
    <location>
        <begin position="104"/>
        <end position="128"/>
    </location>
</feature>
<comment type="caution">
    <text evidence="2">The sequence shown here is derived from an EMBL/GenBank/DDBJ whole genome shotgun (WGS) entry which is preliminary data.</text>
</comment>
<reference evidence="2" key="1">
    <citation type="submission" date="2016-10" db="EMBL/GenBank/DDBJ databases">
        <title>Sequence of Gallionella enrichment culture.</title>
        <authorList>
            <person name="Poehlein A."/>
            <person name="Muehling M."/>
            <person name="Daniel R."/>
        </authorList>
    </citation>
    <scope>NUCLEOTIDE SEQUENCE</scope>
</reference>
<proteinExistence type="predicted"/>
<organism evidence="2">
    <name type="scientific">mine drainage metagenome</name>
    <dbReference type="NCBI Taxonomy" id="410659"/>
    <lineage>
        <taxon>unclassified sequences</taxon>
        <taxon>metagenomes</taxon>
        <taxon>ecological metagenomes</taxon>
    </lineage>
</organism>
<sequence length="136" mass="13653">MAVSVVLLSGVSATATWLGGTVTGADLSLADAAASTFNTVPAIAVFAGLAVLVYGFSPRVTVAVAASAAIAAYVLQVVGPMLEWPEAVIGLSPFRHLEAVPVDPFGWTAALVMVAISLVAATAGVLAFERRDLVGA</sequence>
<evidence type="ECO:0008006" key="3">
    <source>
        <dbReference type="Google" id="ProtNLM"/>
    </source>
</evidence>
<protein>
    <recommendedName>
        <fullName evidence="3">ABC-2 family transporter protein</fullName>
    </recommendedName>
</protein>
<dbReference type="AlphaFoldDB" id="A0A1J5QHW6"/>
<evidence type="ECO:0000313" key="2">
    <source>
        <dbReference type="EMBL" id="OIQ75581.1"/>
    </source>
</evidence>
<name>A0A1J5QHW6_9ZZZZ</name>
<feature type="transmembrane region" description="Helical" evidence="1">
    <location>
        <begin position="63"/>
        <end position="84"/>
    </location>
</feature>
<keyword evidence="1" id="KW-0812">Transmembrane</keyword>